<keyword evidence="2" id="KW-1185">Reference proteome</keyword>
<dbReference type="Proteomes" id="UP000034491">
    <property type="component" value="Unassembled WGS sequence"/>
</dbReference>
<dbReference type="PANTHER" id="PTHR37950">
    <property type="entry name" value="4-HYDROXYPHENYLACETATE CATABOLISM PROTEIN"/>
    <property type="match status" value="1"/>
</dbReference>
<dbReference type="EMBL" id="LANI01000030">
    <property type="protein sequence ID" value="KKJ75560.1"/>
    <property type="molecule type" value="Genomic_DNA"/>
</dbReference>
<dbReference type="AlphaFoldDB" id="A0A0M2R6B2"/>
<dbReference type="InterPro" id="IPR004220">
    <property type="entry name" value="5-COMe_2-OHmuconate_Isoase"/>
</dbReference>
<proteinExistence type="predicted"/>
<sequence length="109" mass="12372">MPHCIVEYAKPLENHIKIADLITELFEGMESTELFDRAAIKVRAIASDHFLTGSDKQLYVHTTIKLLPGRSSQQKEVLGTKLLETKRQKLADQAMLSVEIVDLNEAYFK</sequence>
<organism evidence="1 2">
    <name type="scientific">Kiloniella litopenaei</name>
    <dbReference type="NCBI Taxonomy" id="1549748"/>
    <lineage>
        <taxon>Bacteria</taxon>
        <taxon>Pseudomonadati</taxon>
        <taxon>Pseudomonadota</taxon>
        <taxon>Alphaproteobacteria</taxon>
        <taxon>Rhodospirillales</taxon>
        <taxon>Kiloniellaceae</taxon>
        <taxon>Kiloniella</taxon>
    </lineage>
</organism>
<dbReference type="InterPro" id="IPR014347">
    <property type="entry name" value="Tautomerase/MIF_sf"/>
</dbReference>
<accession>A0A0M2R6B2</accession>
<dbReference type="PANTHER" id="PTHR37950:SF1">
    <property type="entry name" value="4-HYDROXYPHENYLACETATE CATABOLISM PROTEIN"/>
    <property type="match status" value="1"/>
</dbReference>
<evidence type="ECO:0000313" key="1">
    <source>
        <dbReference type="EMBL" id="KKJ75560.1"/>
    </source>
</evidence>
<evidence type="ECO:0000313" key="2">
    <source>
        <dbReference type="Proteomes" id="UP000034491"/>
    </source>
</evidence>
<dbReference type="CDD" id="cd00580">
    <property type="entry name" value="CHMI"/>
    <property type="match status" value="1"/>
</dbReference>
<name>A0A0M2R6B2_9PROT</name>
<dbReference type="Gene3D" id="3.30.429.10">
    <property type="entry name" value="Macrophage Migration Inhibitory Factor"/>
    <property type="match status" value="1"/>
</dbReference>
<protein>
    <recommendedName>
        <fullName evidence="3">5-carboxymethyl-2-hydroxymuconate isomerase</fullName>
    </recommendedName>
</protein>
<dbReference type="Pfam" id="PF02962">
    <property type="entry name" value="CHMI"/>
    <property type="match status" value="1"/>
</dbReference>
<dbReference type="STRING" id="1549748.WH95_17805"/>
<dbReference type="GO" id="GO:0008704">
    <property type="term" value="F:5-carboxymethyl-2-hydroxymuconate delta-isomerase activity"/>
    <property type="evidence" value="ECO:0007669"/>
    <property type="project" value="InterPro"/>
</dbReference>
<dbReference type="SUPFAM" id="SSF55331">
    <property type="entry name" value="Tautomerase/MIF"/>
    <property type="match status" value="1"/>
</dbReference>
<comment type="caution">
    <text evidence="1">The sequence shown here is derived from an EMBL/GenBank/DDBJ whole genome shotgun (WGS) entry which is preliminary data.</text>
</comment>
<evidence type="ECO:0008006" key="3">
    <source>
        <dbReference type="Google" id="ProtNLM"/>
    </source>
</evidence>
<gene>
    <name evidence="1" type="ORF">WH95_17805</name>
</gene>
<reference evidence="1 2" key="1">
    <citation type="submission" date="2015-03" db="EMBL/GenBank/DDBJ databases">
        <title>Genome sequence of Kiloniella sp. P1-1, isolated from the gut microflora of Pacific white shrimp, Penaeus vannamei.</title>
        <authorList>
            <person name="Shao Z."/>
            <person name="Wang L."/>
            <person name="Li X."/>
        </authorList>
    </citation>
    <scope>NUCLEOTIDE SEQUENCE [LARGE SCALE GENOMIC DNA]</scope>
    <source>
        <strain evidence="1 2">P1-1</strain>
    </source>
</reference>